<keyword evidence="3" id="KW-1185">Reference proteome</keyword>
<organism evidence="2 3">
    <name type="scientific">Scylla paramamosain</name>
    <name type="common">Mud crab</name>
    <dbReference type="NCBI Taxonomy" id="85552"/>
    <lineage>
        <taxon>Eukaryota</taxon>
        <taxon>Metazoa</taxon>
        <taxon>Ecdysozoa</taxon>
        <taxon>Arthropoda</taxon>
        <taxon>Crustacea</taxon>
        <taxon>Multicrustacea</taxon>
        <taxon>Malacostraca</taxon>
        <taxon>Eumalacostraca</taxon>
        <taxon>Eucarida</taxon>
        <taxon>Decapoda</taxon>
        <taxon>Pleocyemata</taxon>
        <taxon>Brachyura</taxon>
        <taxon>Eubrachyura</taxon>
        <taxon>Portunoidea</taxon>
        <taxon>Portunidae</taxon>
        <taxon>Portuninae</taxon>
        <taxon>Scylla</taxon>
    </lineage>
</organism>
<dbReference type="Proteomes" id="UP001487740">
    <property type="component" value="Unassembled WGS sequence"/>
</dbReference>
<evidence type="ECO:0000313" key="2">
    <source>
        <dbReference type="EMBL" id="KAK8399981.1"/>
    </source>
</evidence>
<protein>
    <submittedName>
        <fullName evidence="2">Uncharacterized protein</fullName>
    </submittedName>
</protein>
<reference evidence="2 3" key="1">
    <citation type="submission" date="2023-03" db="EMBL/GenBank/DDBJ databases">
        <title>High-quality genome of Scylla paramamosain provides insights in environmental adaptation.</title>
        <authorList>
            <person name="Zhang L."/>
        </authorList>
    </citation>
    <scope>NUCLEOTIDE SEQUENCE [LARGE SCALE GENOMIC DNA]</scope>
    <source>
        <strain evidence="2">LZ_2023a</strain>
        <tissue evidence="2">Muscle</tissue>
    </source>
</reference>
<feature type="signal peptide" evidence="1">
    <location>
        <begin position="1"/>
        <end position="24"/>
    </location>
</feature>
<dbReference type="EMBL" id="JARAKH010000010">
    <property type="protein sequence ID" value="KAK8399981.1"/>
    <property type="molecule type" value="Genomic_DNA"/>
</dbReference>
<gene>
    <name evidence="2" type="ORF">O3P69_002985</name>
</gene>
<feature type="chain" id="PRO_5043676597" evidence="1">
    <location>
        <begin position="25"/>
        <end position="72"/>
    </location>
</feature>
<dbReference type="AlphaFoldDB" id="A0AAW0ULX2"/>
<name>A0AAW0ULX2_SCYPA</name>
<evidence type="ECO:0000313" key="3">
    <source>
        <dbReference type="Proteomes" id="UP001487740"/>
    </source>
</evidence>
<evidence type="ECO:0000256" key="1">
    <source>
        <dbReference type="SAM" id="SignalP"/>
    </source>
</evidence>
<keyword evidence="1" id="KW-0732">Signal</keyword>
<accession>A0AAW0ULX2</accession>
<sequence length="72" mass="8119">MVSLKAVITVLMVVVAAVMTAVSAFPDGYKQEKLGRVKIQVYRGPSKSKGYHSFAPWGYYFTQPEDYKKGYH</sequence>
<proteinExistence type="predicted"/>
<comment type="caution">
    <text evidence="2">The sequence shown here is derived from an EMBL/GenBank/DDBJ whole genome shotgun (WGS) entry which is preliminary data.</text>
</comment>